<dbReference type="AlphaFoldDB" id="A0A250FCZ7"/>
<proteinExistence type="predicted"/>
<dbReference type="NCBIfam" id="NF033205">
    <property type="entry name" value="IPExxxVDY"/>
    <property type="match status" value="1"/>
</dbReference>
<keyword evidence="2" id="KW-1185">Reference proteome</keyword>
<dbReference type="EMBL" id="CP022384">
    <property type="protein sequence ID" value="ATA82165.1"/>
    <property type="molecule type" value="Genomic_DNA"/>
</dbReference>
<evidence type="ECO:0000313" key="1">
    <source>
        <dbReference type="EMBL" id="ATA82165.1"/>
    </source>
</evidence>
<name>A0A250FCZ7_9FLAO</name>
<evidence type="ECO:0000313" key="2">
    <source>
        <dbReference type="Proteomes" id="UP000217276"/>
    </source>
</evidence>
<sequence length="154" mass="18155">MKVLKLSVDDFCDYHLIAVYTHLQDYKLAYYLNKVLKLHLCREHEKPCLYCPHTQNTYPYYRWEDTLLRVTWHCIANKLSGSQQLEDGFFSTTNTVHYLIDKLKKVDFFLKIDTEGTFNAQQIIAKIQQIPATNAHTVALNTLNIKHKLLFQEC</sequence>
<protein>
    <recommendedName>
        <fullName evidence="3">IPExxxVDY family protein</fullName>
    </recommendedName>
</protein>
<evidence type="ECO:0008006" key="3">
    <source>
        <dbReference type="Google" id="ProtNLM"/>
    </source>
</evidence>
<organism evidence="1 2">
    <name type="scientific">Capnocytophaga leadbetteri</name>
    <dbReference type="NCBI Taxonomy" id="327575"/>
    <lineage>
        <taxon>Bacteria</taxon>
        <taxon>Pseudomonadati</taxon>
        <taxon>Bacteroidota</taxon>
        <taxon>Flavobacteriia</taxon>
        <taxon>Flavobacteriales</taxon>
        <taxon>Flavobacteriaceae</taxon>
        <taxon>Capnocytophaga</taxon>
    </lineage>
</organism>
<dbReference type="Proteomes" id="UP000217276">
    <property type="component" value="Chromosome"/>
</dbReference>
<gene>
    <name evidence="1" type="ORF">CGC53_07305</name>
</gene>
<accession>A0A250FCZ7</accession>
<dbReference type="KEGG" id="clk:CGC53_07305"/>
<dbReference type="InterPro" id="IPR047690">
    <property type="entry name" value="IPExxxVDY_fam"/>
</dbReference>
<reference evidence="2" key="1">
    <citation type="submission" date="2017-06" db="EMBL/GenBank/DDBJ databases">
        <title>Capnocytophaga spp. assemblies.</title>
        <authorList>
            <person name="Gulvik C.A."/>
        </authorList>
    </citation>
    <scope>NUCLEOTIDE SEQUENCE [LARGE SCALE GENOMIC DNA]</scope>
    <source>
        <strain evidence="2">H6253</strain>
    </source>
</reference>
<dbReference type="RefSeq" id="WP_095914215.1">
    <property type="nucleotide sequence ID" value="NZ_CP022384.1"/>
</dbReference>